<accession>A0A844HV63</accession>
<dbReference type="Pfam" id="PF11367">
    <property type="entry name" value="Tail_completion_gp17"/>
    <property type="match status" value="1"/>
</dbReference>
<evidence type="ECO:0000313" key="1">
    <source>
        <dbReference type="EMBL" id="MTH61441.1"/>
    </source>
</evidence>
<evidence type="ECO:0000313" key="2">
    <source>
        <dbReference type="Proteomes" id="UP000449846"/>
    </source>
</evidence>
<comment type="caution">
    <text evidence="1">The sequence shown here is derived from an EMBL/GenBank/DDBJ whole genome shotgun (WGS) entry which is preliminary data.</text>
</comment>
<dbReference type="InterPro" id="IPR053745">
    <property type="entry name" value="Viral_Tail_Comp_sf"/>
</dbReference>
<dbReference type="EMBL" id="WMIG01000016">
    <property type="protein sequence ID" value="MTH61441.1"/>
    <property type="molecule type" value="Genomic_DNA"/>
</dbReference>
<organism evidence="1 2">
    <name type="scientific">Paracoccus litorisediminis</name>
    <dbReference type="NCBI Taxonomy" id="2006130"/>
    <lineage>
        <taxon>Bacteria</taxon>
        <taxon>Pseudomonadati</taxon>
        <taxon>Pseudomonadota</taxon>
        <taxon>Alphaproteobacteria</taxon>
        <taxon>Rhodobacterales</taxon>
        <taxon>Paracoccaceae</taxon>
        <taxon>Paracoccus</taxon>
    </lineage>
</organism>
<reference evidence="1 2" key="1">
    <citation type="submission" date="2019-11" db="EMBL/GenBank/DDBJ databases">
        <authorList>
            <person name="Dong K."/>
        </authorList>
    </citation>
    <scope>NUCLEOTIDE SEQUENCE [LARGE SCALE GENOMIC DNA]</scope>
    <source>
        <strain evidence="1 2">NBRC 112902</strain>
    </source>
</reference>
<dbReference type="Proteomes" id="UP000449846">
    <property type="component" value="Unassembled WGS sequence"/>
</dbReference>
<dbReference type="AlphaFoldDB" id="A0A844HV63"/>
<proteinExistence type="predicted"/>
<gene>
    <name evidence="1" type="ORF">GL300_19695</name>
</gene>
<keyword evidence="2" id="KW-1185">Reference proteome</keyword>
<name>A0A844HV63_9RHOB</name>
<dbReference type="InterPro" id="IPR021508">
    <property type="entry name" value="Gp17-like"/>
</dbReference>
<dbReference type="OrthoDB" id="7630456at2"/>
<dbReference type="Gene3D" id="3.30.2000.30">
    <property type="match status" value="1"/>
</dbReference>
<protein>
    <submittedName>
        <fullName evidence="1">DUF3168 domain-containing protein</fullName>
    </submittedName>
</protein>
<sequence length="132" mass="14457">MRAGRTLRRIVMDRIIAHVPDLGGRVFDMATKGVDHPYATLGPSYWVDDSTECIDARETTLQVDLWHDSSSKGELEDLVDDVTAALKGWADTVSLTMHPVEISLVQIMDDPDGVSVHGVIQIEAMVEADGNP</sequence>